<dbReference type="RefSeq" id="WP_106563077.1">
    <property type="nucleotide sequence ID" value="NZ_PYAU01000001.1"/>
</dbReference>
<dbReference type="InterPro" id="IPR011013">
    <property type="entry name" value="Gal_mutarotase_sf_dom"/>
</dbReference>
<dbReference type="InterPro" id="IPR000322">
    <property type="entry name" value="Glyco_hydro_31_TIM"/>
</dbReference>
<dbReference type="SUPFAM" id="SSF51011">
    <property type="entry name" value="Glycosyl hydrolase domain"/>
    <property type="match status" value="1"/>
</dbReference>
<dbReference type="EMBL" id="PYAU01000001">
    <property type="protein sequence ID" value="PSL38008.1"/>
    <property type="molecule type" value="Genomic_DNA"/>
</dbReference>
<dbReference type="Proteomes" id="UP000241203">
    <property type="component" value="Unassembled WGS sequence"/>
</dbReference>
<comment type="caution">
    <text evidence="10">The sequence shown here is derived from an EMBL/GenBank/DDBJ whole genome shotgun (WGS) entry which is preliminary data.</text>
</comment>
<dbReference type="PANTHER" id="PTHR43053:SF4">
    <property type="entry name" value="MYOGENESIS-REGULATING GLYCOSIDASE"/>
    <property type="match status" value="1"/>
</dbReference>
<keyword evidence="13" id="KW-1185">Reference proteome</keyword>
<keyword evidence="2 6" id="KW-0378">Hydrolase</keyword>
<comment type="catalytic activity">
    <reaction evidence="4">
        <text>Hydrolysis of terminal, non-reducing alpha-D-xylose residues with release of alpha-D-xylose.</text>
        <dbReference type="EC" id="3.2.1.177"/>
    </reaction>
</comment>
<evidence type="ECO:0000313" key="10">
    <source>
        <dbReference type="EMBL" id="PSL38008.1"/>
    </source>
</evidence>
<evidence type="ECO:0000259" key="9">
    <source>
        <dbReference type="Pfam" id="PF21365"/>
    </source>
</evidence>
<feature type="domain" description="Glycosyl hydrolase family 31 C-terminal" evidence="9">
    <location>
        <begin position="611"/>
        <end position="696"/>
    </location>
</feature>
<gene>
    <name evidence="11" type="primary">yicI</name>
    <name evidence="10" type="ORF">CLV49_1619</name>
    <name evidence="11" type="ORF">ELQ93_11100</name>
</gene>
<dbReference type="Pfam" id="PF21365">
    <property type="entry name" value="Glyco_hydro_31_3rd"/>
    <property type="match status" value="1"/>
</dbReference>
<dbReference type="InterPro" id="IPR048395">
    <property type="entry name" value="Glyco_hydro_31_C"/>
</dbReference>
<dbReference type="SUPFAM" id="SSF117125">
    <property type="entry name" value="Putative glucosidase YicI, C-terminal domain"/>
    <property type="match status" value="1"/>
</dbReference>
<dbReference type="GO" id="GO:0030246">
    <property type="term" value="F:carbohydrate binding"/>
    <property type="evidence" value="ECO:0007669"/>
    <property type="project" value="InterPro"/>
</dbReference>
<dbReference type="FunFam" id="3.20.20.80:FF:000053">
    <property type="entry name" value="Alpha-xylosidase YicI"/>
    <property type="match status" value="1"/>
</dbReference>
<dbReference type="Pfam" id="PF01055">
    <property type="entry name" value="Glyco_hydro_31_2nd"/>
    <property type="match status" value="1"/>
</dbReference>
<sequence length="780" mass="84747">MKFTDGFWHARPGVDALYAQEAYDVEARGDHLVVTAPTKVIERRGDTLNRSLLTVTLSSPLEGVVRVRVEHHTGTEADPGFELVGATDGAGAASLDDGHGVLTTGGLTARVAPGAPWSLSFSSGDRVLTTSGHKSLGLMTLGAEAPVTAEPAGIAGVTTSGLAEAERYIHAQLSLGVGELVYGLGERFGPFIKNGQTVDIWNADGGTSSEQSYKNVPFYLTNRGYGVLVNHRGHVSFEVGTESVERVQFSAAGEALEFLVFDGPTPERVLERYTALTGRPAKVPAWSYGLWLSTSFTTDYDEETVNRFVDGMAERDIPLSVFHFDCFWMREFNWTDFEWDSRTFPDPEGMLSRLHDKKLHISAWINPYIAQRSSLFAEAAEAGYLVHRADGSVWQWDMWQGGMGLVDFTNPDATAWFQGKIRTLVGQGVDAIKTDFGERIPTDVVWFDGSAGEGMHNWYTQLYNRAVFDALEDTLGEGEAVLFARSATAGGQQMPVHWGGDNSSSFESMAETLRGGLSLAMSGFGYWSHDIGGFEGKPDPAVFKRWVVFGLLSSHTRLHGSTSYRVPWAFDEDGAEADGQSAVDVTRKFVKLKLSLIPYLTATGLEAHERGIPFMRPMQLAFPGDPAVDHLDRQYMIGDSLLVAPVFSASGEVTYYLPAGSWTNYLTGEVAAGGTWRTETHAFDSVPLWVREGSVLVTGSVDDRPDYDVLESPLVTVFPGDRVTEATITSPDGSTATFTVSRSDDAVTVSSTSDRPFRARLGLAGDITDATASLTLPTHA</sequence>
<comment type="similarity">
    <text evidence="1 6">Belongs to the glycosyl hydrolase 31 family.</text>
</comment>
<feature type="domain" description="Glycoside hydrolase family 31 TIM barrel" evidence="7">
    <location>
        <begin position="280"/>
        <end position="600"/>
    </location>
</feature>
<name>A0A2P8GVK8_9MICO</name>
<dbReference type="Gene3D" id="2.60.40.1760">
    <property type="entry name" value="glycosyl hydrolase (family 31)"/>
    <property type="match status" value="1"/>
</dbReference>
<evidence type="ECO:0000256" key="6">
    <source>
        <dbReference type="RuleBase" id="RU361185"/>
    </source>
</evidence>
<dbReference type="EC" id="3.2.1.177" evidence="5"/>
<dbReference type="OrthoDB" id="176168at2"/>
<feature type="domain" description="Glycoside hydrolase family 31 N-terminal" evidence="8">
    <location>
        <begin position="55"/>
        <end position="237"/>
    </location>
</feature>
<dbReference type="PANTHER" id="PTHR43053">
    <property type="entry name" value="GLYCOSIDASE FAMILY 31"/>
    <property type="match status" value="1"/>
</dbReference>
<evidence type="ECO:0000313" key="12">
    <source>
        <dbReference type="Proteomes" id="UP000241203"/>
    </source>
</evidence>
<keyword evidence="3 6" id="KW-0326">Glycosidase</keyword>
<dbReference type="CDD" id="cd06593">
    <property type="entry name" value="GH31_xylosidase_YicI"/>
    <property type="match status" value="1"/>
</dbReference>
<protein>
    <recommendedName>
        <fullName evidence="5">alpha-D-xyloside xylohydrolase</fullName>
        <ecNumber evidence="5">3.2.1.177</ecNumber>
    </recommendedName>
</protein>
<dbReference type="Gene3D" id="3.20.20.80">
    <property type="entry name" value="Glycosidases"/>
    <property type="match status" value="1"/>
</dbReference>
<reference evidence="11 13" key="2">
    <citation type="submission" date="2018-12" db="EMBL/GenBank/DDBJ databases">
        <authorList>
            <person name="hu s."/>
            <person name="Xu Y."/>
            <person name="Xu B."/>
            <person name="Li F."/>
        </authorList>
    </citation>
    <scope>NUCLEOTIDE SEQUENCE [LARGE SCALE GENOMIC DNA]</scope>
    <source>
        <strain evidence="11 13">KSW2-17</strain>
    </source>
</reference>
<dbReference type="InterPro" id="IPR050985">
    <property type="entry name" value="Alpha-glycosidase_related"/>
</dbReference>
<dbReference type="Pfam" id="PF13802">
    <property type="entry name" value="Gal_mutarotas_2"/>
    <property type="match status" value="1"/>
</dbReference>
<dbReference type="SUPFAM" id="SSF74650">
    <property type="entry name" value="Galactose mutarotase-like"/>
    <property type="match status" value="1"/>
</dbReference>
<dbReference type="GO" id="GO:0005975">
    <property type="term" value="P:carbohydrate metabolic process"/>
    <property type="evidence" value="ECO:0007669"/>
    <property type="project" value="InterPro"/>
</dbReference>
<evidence type="ECO:0000256" key="4">
    <source>
        <dbReference type="ARBA" id="ARBA00052064"/>
    </source>
</evidence>
<evidence type="ECO:0000256" key="2">
    <source>
        <dbReference type="ARBA" id="ARBA00022801"/>
    </source>
</evidence>
<accession>A0A2P8GVK8</accession>
<dbReference type="AlphaFoldDB" id="A0A2P8GVK8"/>
<evidence type="ECO:0000259" key="7">
    <source>
        <dbReference type="Pfam" id="PF01055"/>
    </source>
</evidence>
<evidence type="ECO:0000256" key="1">
    <source>
        <dbReference type="ARBA" id="ARBA00007806"/>
    </source>
</evidence>
<evidence type="ECO:0000259" key="8">
    <source>
        <dbReference type="Pfam" id="PF13802"/>
    </source>
</evidence>
<proteinExistence type="inferred from homology"/>
<organism evidence="10 12">
    <name type="scientific">Labedella gwakjiensis</name>
    <dbReference type="NCBI Taxonomy" id="390269"/>
    <lineage>
        <taxon>Bacteria</taxon>
        <taxon>Bacillati</taxon>
        <taxon>Actinomycetota</taxon>
        <taxon>Actinomycetes</taxon>
        <taxon>Micrococcales</taxon>
        <taxon>Microbacteriaceae</taxon>
        <taxon>Labedella</taxon>
    </lineage>
</organism>
<evidence type="ECO:0000256" key="3">
    <source>
        <dbReference type="ARBA" id="ARBA00023295"/>
    </source>
</evidence>
<dbReference type="EMBL" id="RZGY01000001">
    <property type="protein sequence ID" value="RUQ87429.1"/>
    <property type="molecule type" value="Genomic_DNA"/>
</dbReference>
<evidence type="ECO:0000313" key="13">
    <source>
        <dbReference type="Proteomes" id="UP000268291"/>
    </source>
</evidence>
<evidence type="ECO:0000256" key="5">
    <source>
        <dbReference type="ARBA" id="ARBA00066962"/>
    </source>
</evidence>
<dbReference type="GO" id="GO:0061634">
    <property type="term" value="F:alpha-D-xyloside xylohydrolase"/>
    <property type="evidence" value="ECO:0007669"/>
    <property type="project" value="UniProtKB-EC"/>
</dbReference>
<dbReference type="InterPro" id="IPR017853">
    <property type="entry name" value="GH"/>
</dbReference>
<dbReference type="SUPFAM" id="SSF51445">
    <property type="entry name" value="(Trans)glycosidases"/>
    <property type="match status" value="1"/>
</dbReference>
<dbReference type="InterPro" id="IPR025887">
    <property type="entry name" value="Glyco_hydro_31_N_dom"/>
</dbReference>
<dbReference type="Gene3D" id="2.60.40.1180">
    <property type="entry name" value="Golgi alpha-mannosidase II"/>
    <property type="match status" value="2"/>
</dbReference>
<dbReference type="NCBIfam" id="NF007940">
    <property type="entry name" value="PRK10658.1"/>
    <property type="match status" value="1"/>
</dbReference>
<evidence type="ECO:0000313" key="11">
    <source>
        <dbReference type="EMBL" id="RUQ87429.1"/>
    </source>
</evidence>
<reference evidence="10 12" key="1">
    <citation type="submission" date="2018-03" db="EMBL/GenBank/DDBJ databases">
        <title>Genomic Encyclopedia of Archaeal and Bacterial Type Strains, Phase II (KMG-II): from individual species to whole genera.</title>
        <authorList>
            <person name="Goeker M."/>
        </authorList>
    </citation>
    <scope>NUCLEOTIDE SEQUENCE [LARGE SCALE GENOMIC DNA]</scope>
    <source>
        <strain evidence="10 12">DSM 21548</strain>
    </source>
</reference>
<dbReference type="InterPro" id="IPR013780">
    <property type="entry name" value="Glyco_hydro_b"/>
</dbReference>
<dbReference type="Proteomes" id="UP000268291">
    <property type="component" value="Unassembled WGS sequence"/>
</dbReference>
<dbReference type="CDD" id="cd14752">
    <property type="entry name" value="GH31_N"/>
    <property type="match status" value="1"/>
</dbReference>